<feature type="transmembrane region" description="Helical" evidence="3">
    <location>
        <begin position="183"/>
        <end position="205"/>
    </location>
</feature>
<feature type="transmembrane region" description="Helical" evidence="3">
    <location>
        <begin position="244"/>
        <end position="263"/>
    </location>
</feature>
<dbReference type="RefSeq" id="WP_146976685.1">
    <property type="nucleotide sequence ID" value="NZ_VOSL01000137.1"/>
</dbReference>
<keyword evidence="3" id="KW-1133">Transmembrane helix</keyword>
<dbReference type="SUPFAM" id="SSF48452">
    <property type="entry name" value="TPR-like"/>
    <property type="match status" value="1"/>
</dbReference>
<keyword evidence="1" id="KW-0802">TPR repeat</keyword>
<comment type="caution">
    <text evidence="5">The sequence shown here is derived from an EMBL/GenBank/DDBJ whole genome shotgun (WGS) entry which is preliminary data.</text>
</comment>
<feature type="repeat" description="TPR" evidence="1">
    <location>
        <begin position="36"/>
        <end position="69"/>
    </location>
</feature>
<feature type="region of interest" description="Disordered" evidence="2">
    <location>
        <begin position="153"/>
        <end position="176"/>
    </location>
</feature>
<feature type="chain" id="PRO_5023000653" evidence="4">
    <location>
        <begin position="27"/>
        <end position="291"/>
    </location>
</feature>
<evidence type="ECO:0000313" key="6">
    <source>
        <dbReference type="Proteomes" id="UP000321046"/>
    </source>
</evidence>
<dbReference type="OrthoDB" id="5502064at2"/>
<sequence length="291" mass="31002">MPSPRHLIAALCTLLALSSLATTAFAQDEPTADELAQQYFDEGASFFIEGNYARAILSFRRAFDQRPDPMILYNMSLAHSRLGNHREAYQTTLATQRMEGLPEQARVRVDARVNALYVVVNAEALGPRMAAIAAGEETDTQTSATEEVAEITRQAPTPAQPGQPVRPIAPPLDLDPQPEGMGLVGWAGVATTVVGTGLLTGALLIDRGLSSDLEAYQQASDQGRLDDYNQLRADIETRANTGKILLYSGAGAAALGLAMWIFGATSAADTNIDVAFAPDGSSGLVRFSTTF</sequence>
<evidence type="ECO:0000256" key="3">
    <source>
        <dbReference type="SAM" id="Phobius"/>
    </source>
</evidence>
<dbReference type="Proteomes" id="UP000321046">
    <property type="component" value="Unassembled WGS sequence"/>
</dbReference>
<keyword evidence="4" id="KW-0732">Signal</keyword>
<name>A0A5C6X0F3_9DELT</name>
<organism evidence="5 6">
    <name type="scientific">Lujinxingia vulgaris</name>
    <dbReference type="NCBI Taxonomy" id="2600176"/>
    <lineage>
        <taxon>Bacteria</taxon>
        <taxon>Deltaproteobacteria</taxon>
        <taxon>Bradymonadales</taxon>
        <taxon>Lujinxingiaceae</taxon>
        <taxon>Lujinxingia</taxon>
    </lineage>
</organism>
<dbReference type="AlphaFoldDB" id="A0A5C6X0F3"/>
<evidence type="ECO:0000256" key="2">
    <source>
        <dbReference type="SAM" id="MobiDB-lite"/>
    </source>
</evidence>
<dbReference type="EMBL" id="VOSL01000137">
    <property type="protein sequence ID" value="TXD32186.1"/>
    <property type="molecule type" value="Genomic_DNA"/>
</dbReference>
<accession>A0A5C6X0F3</accession>
<dbReference type="InterPro" id="IPR019734">
    <property type="entry name" value="TPR_rpt"/>
</dbReference>
<feature type="signal peptide" evidence="4">
    <location>
        <begin position="1"/>
        <end position="26"/>
    </location>
</feature>
<dbReference type="InterPro" id="IPR011990">
    <property type="entry name" value="TPR-like_helical_dom_sf"/>
</dbReference>
<protein>
    <submittedName>
        <fullName evidence="5">Uncharacterized protein</fullName>
    </submittedName>
</protein>
<dbReference type="Gene3D" id="1.25.40.10">
    <property type="entry name" value="Tetratricopeptide repeat domain"/>
    <property type="match status" value="1"/>
</dbReference>
<evidence type="ECO:0000256" key="4">
    <source>
        <dbReference type="SAM" id="SignalP"/>
    </source>
</evidence>
<evidence type="ECO:0000256" key="1">
    <source>
        <dbReference type="PROSITE-ProRule" id="PRU00339"/>
    </source>
</evidence>
<proteinExistence type="predicted"/>
<dbReference type="PROSITE" id="PS50005">
    <property type="entry name" value="TPR"/>
    <property type="match status" value="1"/>
</dbReference>
<reference evidence="5 6" key="1">
    <citation type="submission" date="2019-08" db="EMBL/GenBank/DDBJ databases">
        <title>Bradymonadales sp. TMQ2.</title>
        <authorList>
            <person name="Liang Q."/>
        </authorList>
    </citation>
    <scope>NUCLEOTIDE SEQUENCE [LARGE SCALE GENOMIC DNA]</scope>
    <source>
        <strain evidence="5 6">TMQ2</strain>
    </source>
</reference>
<gene>
    <name evidence="5" type="ORF">FRC96_18445</name>
</gene>
<evidence type="ECO:0000313" key="5">
    <source>
        <dbReference type="EMBL" id="TXD32186.1"/>
    </source>
</evidence>
<keyword evidence="3" id="KW-0812">Transmembrane</keyword>
<keyword evidence="3" id="KW-0472">Membrane</keyword>